<proteinExistence type="predicted"/>
<dbReference type="AlphaFoldDB" id="A0A1V1P000"/>
<feature type="domain" description="4-vinyl reductase 4VR" evidence="1">
    <location>
        <begin position="123"/>
        <end position="185"/>
    </location>
</feature>
<evidence type="ECO:0000313" key="3">
    <source>
        <dbReference type="Proteomes" id="UP000189670"/>
    </source>
</evidence>
<organism evidence="2 3">
    <name type="scientific">Candidatus Magnetoglobus multicellularis str. Araruama</name>
    <dbReference type="NCBI Taxonomy" id="890399"/>
    <lineage>
        <taxon>Bacteria</taxon>
        <taxon>Pseudomonadati</taxon>
        <taxon>Thermodesulfobacteriota</taxon>
        <taxon>Desulfobacteria</taxon>
        <taxon>Desulfobacterales</taxon>
        <taxon>Desulfobacteraceae</taxon>
        <taxon>Candidatus Magnetoglobus</taxon>
    </lineage>
</organism>
<dbReference type="Pfam" id="PF02830">
    <property type="entry name" value="V4R"/>
    <property type="match status" value="1"/>
</dbReference>
<protein>
    <submittedName>
        <fullName evidence="2">4-vinyl reductase, 4VR</fullName>
    </submittedName>
</protein>
<reference evidence="3" key="1">
    <citation type="submission" date="2012-11" db="EMBL/GenBank/DDBJ databases">
        <authorList>
            <person name="Lucero-Rivera Y.E."/>
            <person name="Tovar-Ramirez D."/>
        </authorList>
    </citation>
    <scope>NUCLEOTIDE SEQUENCE [LARGE SCALE GENOMIC DNA]</scope>
    <source>
        <strain evidence="3">Araruama</strain>
    </source>
</reference>
<sequence>MSLLLKKPGTNNMFKEPRSELLFSWSDLGDIETGRPNLGTTTHVAVYRLMQYTMRDVLIKRYDPQTASQILYDSGKSAGMSFCANVLDKSLALNEFVANLQDALKKYGIGILRIEKVNQETNSFVLSVAEDLDCSGIPMINETICDYDEGFIAGILEEYTGKPFDVNEVDCWATGDRVCRFEANPLSEDDT</sequence>
<dbReference type="SMART" id="SM00989">
    <property type="entry name" value="V4R"/>
    <property type="match status" value="1"/>
</dbReference>
<dbReference type="InterPro" id="IPR024096">
    <property type="entry name" value="NO_sig/Golgi_transp_ligand-bd"/>
</dbReference>
<evidence type="ECO:0000259" key="1">
    <source>
        <dbReference type="SMART" id="SM00989"/>
    </source>
</evidence>
<gene>
    <name evidence="2" type="ORF">OMM_04739</name>
</gene>
<dbReference type="PANTHER" id="PTHR35090:SF2">
    <property type="entry name" value="ARSR FAMILY TRANSCRIPTIONAL REGULATOR"/>
    <property type="match status" value="1"/>
</dbReference>
<accession>A0A1V1P000</accession>
<comment type="caution">
    <text evidence="2">The sequence shown here is derived from an EMBL/GenBank/DDBJ whole genome shotgun (WGS) entry which is preliminary data.</text>
</comment>
<name>A0A1V1P000_9BACT</name>
<dbReference type="SUPFAM" id="SSF111126">
    <property type="entry name" value="Ligand-binding domain in the NO signalling and Golgi transport"/>
    <property type="match status" value="1"/>
</dbReference>
<evidence type="ECO:0000313" key="2">
    <source>
        <dbReference type="EMBL" id="ETR68143.1"/>
    </source>
</evidence>
<dbReference type="EMBL" id="ATBP01001058">
    <property type="protein sequence ID" value="ETR68143.1"/>
    <property type="molecule type" value="Genomic_DNA"/>
</dbReference>
<dbReference type="InterPro" id="IPR004096">
    <property type="entry name" value="V4R"/>
</dbReference>
<dbReference type="PANTHER" id="PTHR35090">
    <property type="entry name" value="DNA-DIRECTED RNA POLYMERASE SUBUNIT I"/>
    <property type="match status" value="1"/>
</dbReference>
<dbReference type="Gene3D" id="3.30.1380.20">
    <property type="entry name" value="Trafficking protein particle complex subunit 3"/>
    <property type="match status" value="1"/>
</dbReference>
<dbReference type="Proteomes" id="UP000189670">
    <property type="component" value="Unassembled WGS sequence"/>
</dbReference>